<evidence type="ECO:0000313" key="2">
    <source>
        <dbReference type="EMBL" id="WXB93829.1"/>
    </source>
</evidence>
<sequence>MKFIRLLLSIVIVLMLSGIHSASAKQPFQIPSSVKDITKENTFLNEEQEISDLQPTELTKELLSTSKAKITNPKFIRMLNETDVNKSPFAFGVRATVYLGEWPLSYHSEETNPNWEYQKINTNFYDNRGGKNTYQMHYVQEAYKIIKGGLSAKVPRADEVQEMVLKSAIQKTKLPLAYSTVVGNGTKQNDIYNVAPKTAGYLHSFAPAIHEKGVVTFGEVYLVISGWNRAIVVKNVTSKRVTAWIPIKNHLSFSYQSVR</sequence>
<dbReference type="EMBL" id="CP147404">
    <property type="protein sequence ID" value="WXB93829.1"/>
    <property type="molecule type" value="Genomic_DNA"/>
</dbReference>
<feature type="signal peptide" evidence="1">
    <location>
        <begin position="1"/>
        <end position="24"/>
    </location>
</feature>
<protein>
    <submittedName>
        <fullName evidence="2">YfkD family protein</fullName>
    </submittedName>
</protein>
<gene>
    <name evidence="2" type="ORF">WDJ61_04040</name>
</gene>
<keyword evidence="3" id="KW-1185">Reference proteome</keyword>
<organism evidence="2 3">
    <name type="scientific">Bacillus kandeliae</name>
    <dbReference type="NCBI Taxonomy" id="3129297"/>
    <lineage>
        <taxon>Bacteria</taxon>
        <taxon>Bacillati</taxon>
        <taxon>Bacillota</taxon>
        <taxon>Bacilli</taxon>
        <taxon>Bacillales</taxon>
        <taxon>Bacillaceae</taxon>
        <taxon>Bacillus</taxon>
    </lineage>
</organism>
<dbReference type="Pfam" id="PF14167">
    <property type="entry name" value="YfkD"/>
    <property type="match status" value="1"/>
</dbReference>
<proteinExistence type="predicted"/>
<keyword evidence="1" id="KW-0732">Signal</keyword>
<dbReference type="RefSeq" id="WP_338753348.1">
    <property type="nucleotide sequence ID" value="NZ_CP147404.1"/>
</dbReference>
<evidence type="ECO:0000313" key="3">
    <source>
        <dbReference type="Proteomes" id="UP001387364"/>
    </source>
</evidence>
<name>A0ABZ2N8E5_9BACI</name>
<reference evidence="2 3" key="1">
    <citation type="submission" date="2024-02" db="EMBL/GenBank/DDBJ databases">
        <title>Seven novel Bacillus-like species.</title>
        <authorList>
            <person name="Liu G."/>
        </authorList>
    </citation>
    <scope>NUCLEOTIDE SEQUENCE [LARGE SCALE GENOMIC DNA]</scope>
    <source>
        <strain evidence="2 3">FJAT-52991</strain>
    </source>
</reference>
<feature type="chain" id="PRO_5046174511" evidence="1">
    <location>
        <begin position="25"/>
        <end position="259"/>
    </location>
</feature>
<evidence type="ECO:0000256" key="1">
    <source>
        <dbReference type="SAM" id="SignalP"/>
    </source>
</evidence>
<dbReference type="InterPro" id="IPR025548">
    <property type="entry name" value="YfkD"/>
</dbReference>
<dbReference type="Proteomes" id="UP001387364">
    <property type="component" value="Chromosome"/>
</dbReference>
<accession>A0ABZ2N8E5</accession>